<evidence type="ECO:0000259" key="2">
    <source>
        <dbReference type="Pfam" id="PF13439"/>
    </source>
</evidence>
<dbReference type="PANTHER" id="PTHR45947">
    <property type="entry name" value="SULFOQUINOVOSYL TRANSFERASE SQD2"/>
    <property type="match status" value="1"/>
</dbReference>
<dbReference type="AlphaFoldDB" id="A0A6I6LPH3"/>
<protein>
    <submittedName>
        <fullName evidence="3">Glycosyltransferase</fullName>
    </submittedName>
</protein>
<dbReference type="CDD" id="cd03825">
    <property type="entry name" value="GT4_WcaC-like"/>
    <property type="match status" value="1"/>
</dbReference>
<dbReference type="OrthoDB" id="9802524at2"/>
<dbReference type="EMBL" id="CP046902">
    <property type="protein sequence ID" value="QGZ31050.1"/>
    <property type="molecule type" value="Genomic_DNA"/>
</dbReference>
<dbReference type="InterPro" id="IPR001296">
    <property type="entry name" value="Glyco_trans_1"/>
</dbReference>
<dbReference type="Gene3D" id="3.40.50.2000">
    <property type="entry name" value="Glycogen Phosphorylase B"/>
    <property type="match status" value="2"/>
</dbReference>
<keyword evidence="3" id="KW-0808">Transferase</keyword>
<evidence type="ECO:0000313" key="3">
    <source>
        <dbReference type="EMBL" id="QGZ31050.1"/>
    </source>
</evidence>
<accession>A0A6I6LPH3</accession>
<dbReference type="Proteomes" id="UP000438983">
    <property type="component" value="Chromosome"/>
</dbReference>
<evidence type="ECO:0000313" key="4">
    <source>
        <dbReference type="Proteomes" id="UP000438983"/>
    </source>
</evidence>
<feature type="domain" description="Glycosyltransferase subfamily 4-like N-terminal" evidence="2">
    <location>
        <begin position="13"/>
        <end position="145"/>
    </location>
</feature>
<dbReference type="InterPro" id="IPR050194">
    <property type="entry name" value="Glycosyltransferase_grp1"/>
</dbReference>
<name>A0A6I6LPH3_STUST</name>
<reference evidence="3 4" key="1">
    <citation type="submission" date="2019-12" db="EMBL/GenBank/DDBJ databases">
        <title>Complete genome sequence of Pseudomonas stutzeri.</title>
        <authorList>
            <person name="Lim S.R."/>
            <person name="Kim J.H."/>
        </authorList>
    </citation>
    <scope>NUCLEOTIDE SEQUENCE [LARGE SCALE GENOMIC DNA]</scope>
    <source>
        <strain evidence="3 4">PM101005</strain>
    </source>
</reference>
<evidence type="ECO:0000259" key="1">
    <source>
        <dbReference type="Pfam" id="PF00534"/>
    </source>
</evidence>
<dbReference type="GO" id="GO:0016757">
    <property type="term" value="F:glycosyltransferase activity"/>
    <property type="evidence" value="ECO:0007669"/>
    <property type="project" value="InterPro"/>
</dbReference>
<sequence>MKVLLVTSYRSKGGAPRAASRLANALAGAGAEVEYVTIYPARMTVRQKMRYLARVAYDRVPALVAARKRIMFSSGAWPNDNLVESINASDADLVHLHWINGGGMSVDDLKRINKPIVWTLHDMWAFTGGCHYDGGCDGFSSGCGRCPLLKSSNPGDLSAVGAQRKTAAYHQVANLTIIGLSQWMVDCAARSSAMQGLTIRRLPNPIDVNVFRPESPSLARERLGISPSTRLVAFGAVAAVGDDRKGFRELITALSVLKEKGSSNIELAVFGGSGSQHMLDTPYRTHYFGHIAGDEQLRDVYSAADVMVVPSLQEAFGQTATEAMACGTPVVAFGATGLLDIVDHKVNGYLASAFDVSSLAEGIGWVLDANNREPLRNRARAKVVEHFANERVAAKYLALYQSCVAQSVSSPATATTSPLLTR</sequence>
<dbReference type="SUPFAM" id="SSF53756">
    <property type="entry name" value="UDP-Glycosyltransferase/glycogen phosphorylase"/>
    <property type="match status" value="1"/>
</dbReference>
<dbReference type="RefSeq" id="WP_158188532.1">
    <property type="nucleotide sequence ID" value="NZ_CP046902.1"/>
</dbReference>
<dbReference type="InterPro" id="IPR028098">
    <property type="entry name" value="Glyco_trans_4-like_N"/>
</dbReference>
<organism evidence="3 4">
    <name type="scientific">Stutzerimonas stutzeri</name>
    <name type="common">Pseudomonas stutzeri</name>
    <dbReference type="NCBI Taxonomy" id="316"/>
    <lineage>
        <taxon>Bacteria</taxon>
        <taxon>Pseudomonadati</taxon>
        <taxon>Pseudomonadota</taxon>
        <taxon>Gammaproteobacteria</taxon>
        <taxon>Pseudomonadales</taxon>
        <taxon>Pseudomonadaceae</taxon>
        <taxon>Stutzerimonas</taxon>
    </lineage>
</organism>
<gene>
    <name evidence="3" type="ORF">GQA94_13625</name>
</gene>
<dbReference type="Pfam" id="PF00534">
    <property type="entry name" value="Glycos_transf_1"/>
    <property type="match status" value="1"/>
</dbReference>
<proteinExistence type="predicted"/>
<feature type="domain" description="Glycosyl transferase family 1" evidence="1">
    <location>
        <begin position="243"/>
        <end position="379"/>
    </location>
</feature>
<dbReference type="Pfam" id="PF13439">
    <property type="entry name" value="Glyco_transf_4"/>
    <property type="match status" value="1"/>
</dbReference>
<dbReference type="PANTHER" id="PTHR45947:SF13">
    <property type="entry name" value="TRANSFERASE"/>
    <property type="match status" value="1"/>
</dbReference>